<evidence type="ECO:0000256" key="1">
    <source>
        <dbReference type="ARBA" id="ARBA00004141"/>
    </source>
</evidence>
<evidence type="ECO:0000256" key="4">
    <source>
        <dbReference type="ARBA" id="ARBA00022692"/>
    </source>
</evidence>
<evidence type="ECO:0000313" key="9">
    <source>
        <dbReference type="EMBL" id="MFD2263712.1"/>
    </source>
</evidence>
<name>A0ABW5DRM4_9PROT</name>
<comment type="subcellular location">
    <subcellularLocation>
        <location evidence="1">Membrane</location>
        <topology evidence="1">Multi-pass membrane protein</topology>
    </subcellularLocation>
</comment>
<dbReference type="Proteomes" id="UP001597295">
    <property type="component" value="Unassembled WGS sequence"/>
</dbReference>
<evidence type="ECO:0000256" key="5">
    <source>
        <dbReference type="ARBA" id="ARBA00022989"/>
    </source>
</evidence>
<gene>
    <name evidence="9" type="ORF">ACFSM5_12500</name>
</gene>
<feature type="transmembrane region" description="Helical" evidence="7">
    <location>
        <begin position="87"/>
        <end position="105"/>
    </location>
</feature>
<feature type="transmembrane region" description="Helical" evidence="7">
    <location>
        <begin position="178"/>
        <end position="198"/>
    </location>
</feature>
<keyword evidence="4 7" id="KW-0812">Transmembrane</keyword>
<dbReference type="NCBIfam" id="TIGR00901">
    <property type="entry name" value="2A0125"/>
    <property type="match status" value="1"/>
</dbReference>
<sequence length="432" mass="45494">MKGFSGWLAAYGDRRTLIVMLLGVVSGLPLALSGTTLSIWLAEAGVSRTAIGIFALVGMSYTWKFLWAPVLDYRAPPLLGGFGRRRGWGLVALVGLIIATLGVGLSDPANAPWWTALAAAAVAFFSATLDIVIDAYRIETLPEEKQGAGSAAIIYGYRIGMLISGAGALYVSEIFGWFTAYAVMAIILAAAILLFLLLPEPEVPVSTRRPPASVAEHLDAAIIGPFRAFVAAQPLWPALLAFVVLFKFGDALAGVMTNPFYVALGFSKIDIANVSKVWGLIATLIGVFLGGALVARFGILKGLLIGGSLQLFSNFVFVLQAWAGADITVLSFTVFIENAASGIGTAPFVAYLSRISQREFSGTHYALLSALAATGRTFLASSGGWFADQLGWVPFFLLTTAAAVPGLIVLAWLMRKGAALPVVEQAAAPSGR</sequence>
<feature type="transmembrane region" description="Helical" evidence="7">
    <location>
        <begin position="277"/>
        <end position="295"/>
    </location>
</feature>
<dbReference type="SUPFAM" id="SSF103473">
    <property type="entry name" value="MFS general substrate transporter"/>
    <property type="match status" value="1"/>
</dbReference>
<dbReference type="PANTHER" id="PTHR12778:SF10">
    <property type="entry name" value="MAJOR FACILITATOR SUPERFAMILY DOMAIN-CONTAINING PROTEIN 3"/>
    <property type="match status" value="1"/>
</dbReference>
<feature type="transmembrane region" description="Helical" evidence="7">
    <location>
        <begin position="392"/>
        <end position="413"/>
    </location>
</feature>
<dbReference type="InterPro" id="IPR036259">
    <property type="entry name" value="MFS_trans_sf"/>
</dbReference>
<feature type="transmembrane region" description="Helical" evidence="7">
    <location>
        <begin position="48"/>
        <end position="66"/>
    </location>
</feature>
<feature type="transmembrane region" description="Helical" evidence="7">
    <location>
        <begin position="111"/>
        <end position="133"/>
    </location>
</feature>
<evidence type="ECO:0000256" key="2">
    <source>
        <dbReference type="ARBA" id="ARBA00008335"/>
    </source>
</evidence>
<keyword evidence="6 7" id="KW-0472">Membrane</keyword>
<feature type="transmembrane region" description="Helical" evidence="7">
    <location>
        <begin position="329"/>
        <end position="353"/>
    </location>
</feature>
<dbReference type="Pfam" id="PF07690">
    <property type="entry name" value="MFS_1"/>
    <property type="match status" value="1"/>
</dbReference>
<feature type="transmembrane region" description="Helical" evidence="7">
    <location>
        <begin position="154"/>
        <end position="172"/>
    </location>
</feature>
<evidence type="ECO:0000313" key="10">
    <source>
        <dbReference type="Proteomes" id="UP001597295"/>
    </source>
</evidence>
<dbReference type="Gene3D" id="1.20.1250.20">
    <property type="entry name" value="MFS general substrate transporter like domains"/>
    <property type="match status" value="1"/>
</dbReference>
<dbReference type="EMBL" id="JBHUIP010000012">
    <property type="protein sequence ID" value="MFD2263712.1"/>
    <property type="molecule type" value="Genomic_DNA"/>
</dbReference>
<comment type="similarity">
    <text evidence="2">Belongs to the major facilitator superfamily.</text>
</comment>
<keyword evidence="10" id="KW-1185">Reference proteome</keyword>
<evidence type="ECO:0000259" key="8">
    <source>
        <dbReference type="PROSITE" id="PS50850"/>
    </source>
</evidence>
<keyword evidence="5 7" id="KW-1133">Transmembrane helix</keyword>
<dbReference type="InterPro" id="IPR020846">
    <property type="entry name" value="MFS_dom"/>
</dbReference>
<reference evidence="10" key="1">
    <citation type="journal article" date="2019" name="Int. J. Syst. Evol. Microbiol.">
        <title>The Global Catalogue of Microorganisms (GCM) 10K type strain sequencing project: providing services to taxonomists for standard genome sequencing and annotation.</title>
        <authorList>
            <consortium name="The Broad Institute Genomics Platform"/>
            <consortium name="The Broad Institute Genome Sequencing Center for Infectious Disease"/>
            <person name="Wu L."/>
            <person name="Ma J."/>
        </authorList>
    </citation>
    <scope>NUCLEOTIDE SEQUENCE [LARGE SCALE GENOMIC DNA]</scope>
    <source>
        <strain evidence="10">CGMCC 1.19062</strain>
    </source>
</reference>
<dbReference type="InterPro" id="IPR004752">
    <property type="entry name" value="AmpG_permease/AT-1"/>
</dbReference>
<accession>A0ABW5DRM4</accession>
<dbReference type="PANTHER" id="PTHR12778">
    <property type="entry name" value="SOLUTE CARRIER FAMILY 33 ACETYL-COA TRANSPORTER -RELATED"/>
    <property type="match status" value="1"/>
</dbReference>
<proteinExistence type="inferred from homology"/>
<feature type="transmembrane region" description="Helical" evidence="7">
    <location>
        <begin position="302"/>
        <end position="323"/>
    </location>
</feature>
<dbReference type="RefSeq" id="WP_379876741.1">
    <property type="nucleotide sequence ID" value="NZ_JBHUIP010000012.1"/>
</dbReference>
<feature type="transmembrane region" description="Helical" evidence="7">
    <location>
        <begin position="235"/>
        <end position="257"/>
    </location>
</feature>
<keyword evidence="3" id="KW-0813">Transport</keyword>
<dbReference type="PROSITE" id="PS50850">
    <property type="entry name" value="MFS"/>
    <property type="match status" value="1"/>
</dbReference>
<comment type="caution">
    <text evidence="9">The sequence shown here is derived from an EMBL/GenBank/DDBJ whole genome shotgun (WGS) entry which is preliminary data.</text>
</comment>
<feature type="transmembrane region" description="Helical" evidence="7">
    <location>
        <begin position="365"/>
        <end position="386"/>
    </location>
</feature>
<organism evidence="9 10">
    <name type="scientific">Lacibacterium aquatile</name>
    <dbReference type="NCBI Taxonomy" id="1168082"/>
    <lineage>
        <taxon>Bacteria</taxon>
        <taxon>Pseudomonadati</taxon>
        <taxon>Pseudomonadota</taxon>
        <taxon>Alphaproteobacteria</taxon>
        <taxon>Rhodospirillales</taxon>
        <taxon>Rhodospirillaceae</taxon>
    </lineage>
</organism>
<dbReference type="InterPro" id="IPR011701">
    <property type="entry name" value="MFS"/>
</dbReference>
<feature type="transmembrane region" description="Helical" evidence="7">
    <location>
        <begin position="21"/>
        <end position="42"/>
    </location>
</feature>
<evidence type="ECO:0000256" key="3">
    <source>
        <dbReference type="ARBA" id="ARBA00022448"/>
    </source>
</evidence>
<protein>
    <submittedName>
        <fullName evidence="9">AmpG family muropeptide MFS transporter</fullName>
    </submittedName>
</protein>
<evidence type="ECO:0000256" key="7">
    <source>
        <dbReference type="SAM" id="Phobius"/>
    </source>
</evidence>
<evidence type="ECO:0000256" key="6">
    <source>
        <dbReference type="ARBA" id="ARBA00023136"/>
    </source>
</evidence>
<feature type="domain" description="Major facilitator superfamily (MFS) profile" evidence="8">
    <location>
        <begin position="15"/>
        <end position="418"/>
    </location>
</feature>